<dbReference type="Proteomes" id="UP000030742">
    <property type="component" value="Unassembled WGS sequence"/>
</dbReference>
<feature type="region of interest" description="Disordered" evidence="1">
    <location>
        <begin position="53"/>
        <end position="116"/>
    </location>
</feature>
<dbReference type="EMBL" id="KB740973">
    <property type="protein sequence ID" value="ENN76595.1"/>
    <property type="molecule type" value="Genomic_DNA"/>
</dbReference>
<evidence type="ECO:0000313" key="3">
    <source>
        <dbReference type="EMBL" id="ERL93090.1"/>
    </source>
</evidence>
<reference evidence="2 4" key="1">
    <citation type="journal article" date="2013" name="Genome Biol.">
        <title>Draft genome of the mountain pine beetle, Dendroctonus ponderosae Hopkins, a major forest pest.</title>
        <authorList>
            <person name="Keeling C.I."/>
            <person name="Yuen M.M."/>
            <person name="Liao N.Y."/>
            <person name="Docking T.R."/>
            <person name="Chan S.K."/>
            <person name="Taylor G.A."/>
            <person name="Palmquist D.L."/>
            <person name="Jackman S.D."/>
            <person name="Nguyen A."/>
            <person name="Li M."/>
            <person name="Henderson H."/>
            <person name="Janes J.K."/>
            <person name="Zhao Y."/>
            <person name="Pandoh P."/>
            <person name="Moore R."/>
            <person name="Sperling F.A."/>
            <person name="Huber D.P."/>
            <person name="Birol I."/>
            <person name="Jones S.J."/>
            <person name="Bohlmann J."/>
        </authorList>
    </citation>
    <scope>NUCLEOTIDE SEQUENCE</scope>
</reference>
<name>N6U4S8_DENPD</name>
<evidence type="ECO:0000256" key="1">
    <source>
        <dbReference type="SAM" id="MobiDB-lite"/>
    </source>
</evidence>
<feature type="compositionally biased region" description="Basic and acidic residues" evidence="1">
    <location>
        <begin position="61"/>
        <end position="83"/>
    </location>
</feature>
<gene>
    <name evidence="3" type="ORF">D910_10392</name>
    <name evidence="2" type="ORF">YQE_06894</name>
</gene>
<proteinExistence type="predicted"/>
<evidence type="ECO:0000313" key="4">
    <source>
        <dbReference type="Proteomes" id="UP000030742"/>
    </source>
</evidence>
<sequence>MCLVDLKLQIKIKVTEAKIYLEDEEAKLYCKRKRRNEKTEDLLHEVPNVRVRKGVPLQQVPHEEKEDRDSSCVMSDREADKNLVPEQADEVEKGTQDGQYEYRSLSHESLRSPLSI</sequence>
<organism evidence="2">
    <name type="scientific">Dendroctonus ponderosae</name>
    <name type="common">Mountain pine beetle</name>
    <dbReference type="NCBI Taxonomy" id="77166"/>
    <lineage>
        <taxon>Eukaryota</taxon>
        <taxon>Metazoa</taxon>
        <taxon>Ecdysozoa</taxon>
        <taxon>Arthropoda</taxon>
        <taxon>Hexapoda</taxon>
        <taxon>Insecta</taxon>
        <taxon>Pterygota</taxon>
        <taxon>Neoptera</taxon>
        <taxon>Endopterygota</taxon>
        <taxon>Coleoptera</taxon>
        <taxon>Polyphaga</taxon>
        <taxon>Cucujiformia</taxon>
        <taxon>Curculionidae</taxon>
        <taxon>Scolytinae</taxon>
        <taxon>Dendroctonus</taxon>
    </lineage>
</organism>
<evidence type="ECO:0000313" key="2">
    <source>
        <dbReference type="EMBL" id="ENN76595.1"/>
    </source>
</evidence>
<dbReference type="EMBL" id="KB632345">
    <property type="protein sequence ID" value="ERL93090.1"/>
    <property type="molecule type" value="Genomic_DNA"/>
</dbReference>
<dbReference type="AlphaFoldDB" id="N6U4S8"/>
<feature type="non-terminal residue" evidence="2">
    <location>
        <position position="1"/>
    </location>
</feature>
<accession>N6U4S8</accession>
<protein>
    <submittedName>
        <fullName evidence="2">Uncharacterized protein</fullName>
    </submittedName>
</protein>
<dbReference type="HOGENOM" id="CLU_2099343_0_0_1"/>